<keyword evidence="2" id="KW-0472">Membrane</keyword>
<dbReference type="AlphaFoldDB" id="A0A1R0H1I1"/>
<evidence type="ECO:0000313" key="3">
    <source>
        <dbReference type="EMBL" id="OLY82975.1"/>
    </source>
</evidence>
<feature type="transmembrane region" description="Helical" evidence="2">
    <location>
        <begin position="36"/>
        <end position="54"/>
    </location>
</feature>
<sequence>MDATADKKPAAAAAAATSPLPQDQSDPTLSFFNKPHTITLLISTFLFLVYVAFYSNHADENLNNKWGLGAGCMVFVIIGIVVFRDGPFIRPHPAFWRAVLALNVLYQMGLVFVLFQNKDSARRSMQFFDSNLGKPLPEKSYAENCDFTVQNVW</sequence>
<evidence type="ECO:0000256" key="2">
    <source>
        <dbReference type="SAM" id="Phobius"/>
    </source>
</evidence>
<feature type="region of interest" description="Disordered" evidence="1">
    <location>
        <begin position="1"/>
        <end position="24"/>
    </location>
</feature>
<keyword evidence="4" id="KW-1185">Reference proteome</keyword>
<keyword evidence="2" id="KW-0812">Transmembrane</keyword>
<keyword evidence="2" id="KW-1133">Transmembrane helix</keyword>
<comment type="caution">
    <text evidence="3">The sequence shown here is derived from an EMBL/GenBank/DDBJ whole genome shotgun (WGS) entry which is preliminary data.</text>
</comment>
<feature type="non-terminal residue" evidence="3">
    <location>
        <position position="153"/>
    </location>
</feature>
<feature type="transmembrane region" description="Helical" evidence="2">
    <location>
        <begin position="95"/>
        <end position="115"/>
    </location>
</feature>
<evidence type="ECO:0000313" key="4">
    <source>
        <dbReference type="Proteomes" id="UP000187455"/>
    </source>
</evidence>
<proteinExistence type="predicted"/>
<dbReference type="GO" id="GO:0106245">
    <property type="term" value="F:L-serine-phosphatidylethanolamine phosphatidyltransferase activity"/>
    <property type="evidence" value="ECO:0007669"/>
    <property type="project" value="InterPro"/>
</dbReference>
<gene>
    <name evidence="3" type="ORF">AYI68_g2897</name>
</gene>
<dbReference type="GO" id="GO:0006659">
    <property type="term" value="P:phosphatidylserine biosynthetic process"/>
    <property type="evidence" value="ECO:0007669"/>
    <property type="project" value="InterPro"/>
</dbReference>
<protein>
    <submittedName>
        <fullName evidence="3">Phosphatidylserine synthase 2</fullName>
    </submittedName>
</protein>
<dbReference type="InterPro" id="IPR004277">
    <property type="entry name" value="PSS"/>
</dbReference>
<accession>A0A1R0H1I1</accession>
<dbReference type="EMBL" id="LSSL01001145">
    <property type="protein sequence ID" value="OLY82975.1"/>
    <property type="molecule type" value="Genomic_DNA"/>
</dbReference>
<dbReference type="Pfam" id="PF03034">
    <property type="entry name" value="PSS"/>
    <property type="match status" value="1"/>
</dbReference>
<evidence type="ECO:0000256" key="1">
    <source>
        <dbReference type="SAM" id="MobiDB-lite"/>
    </source>
</evidence>
<dbReference type="OrthoDB" id="10265393at2759"/>
<organism evidence="3 4">
    <name type="scientific">Smittium mucronatum</name>
    <dbReference type="NCBI Taxonomy" id="133383"/>
    <lineage>
        <taxon>Eukaryota</taxon>
        <taxon>Fungi</taxon>
        <taxon>Fungi incertae sedis</taxon>
        <taxon>Zoopagomycota</taxon>
        <taxon>Kickxellomycotina</taxon>
        <taxon>Harpellomycetes</taxon>
        <taxon>Harpellales</taxon>
        <taxon>Legeriomycetaceae</taxon>
        <taxon>Smittium</taxon>
    </lineage>
</organism>
<name>A0A1R0H1I1_9FUNG</name>
<feature type="transmembrane region" description="Helical" evidence="2">
    <location>
        <begin position="66"/>
        <end position="83"/>
    </location>
</feature>
<dbReference type="STRING" id="133383.A0A1R0H1I1"/>
<dbReference type="Proteomes" id="UP000187455">
    <property type="component" value="Unassembled WGS sequence"/>
</dbReference>
<reference evidence="3 4" key="1">
    <citation type="journal article" date="2016" name="Mol. Biol. Evol.">
        <title>Genome-Wide Survey of Gut Fungi (Harpellales) Reveals the First Horizontally Transferred Ubiquitin Gene from a Mosquito Host.</title>
        <authorList>
            <person name="Wang Y."/>
            <person name="White M.M."/>
            <person name="Kvist S."/>
            <person name="Moncalvo J.M."/>
        </authorList>
    </citation>
    <scope>NUCLEOTIDE SEQUENCE [LARGE SCALE GENOMIC DNA]</scope>
    <source>
        <strain evidence="3 4">ALG-7-W6</strain>
    </source>
</reference>